<gene>
    <name evidence="1" type="ORF">FHX47_001250</name>
</gene>
<sequence>MTPKLVDESEQAEVDAAWDTEIDERLDEILTGKVELVSGEKTLEMVREMLAARRQQ</sequence>
<evidence type="ECO:0008006" key="3">
    <source>
        <dbReference type="Google" id="ProtNLM"/>
    </source>
</evidence>
<name>A0A7W5TQ42_9MICC</name>
<reference evidence="1 2" key="1">
    <citation type="submission" date="2020-08" db="EMBL/GenBank/DDBJ databases">
        <title>Sequencing the genomes of 1000 actinobacteria strains.</title>
        <authorList>
            <person name="Klenk H.-P."/>
        </authorList>
    </citation>
    <scope>NUCLEOTIDE SEQUENCE [LARGE SCALE GENOMIC DNA]</scope>
    <source>
        <strain evidence="1 2">DSM 28238</strain>
    </source>
</reference>
<evidence type="ECO:0000313" key="2">
    <source>
        <dbReference type="Proteomes" id="UP000547528"/>
    </source>
</evidence>
<dbReference type="Proteomes" id="UP000547528">
    <property type="component" value="Unassembled WGS sequence"/>
</dbReference>
<dbReference type="InterPro" id="IPR013406">
    <property type="entry name" value="CHP02574_addiction_mod"/>
</dbReference>
<dbReference type="RefSeq" id="WP_183358040.1">
    <property type="nucleotide sequence ID" value="NZ_BAABKR010000001.1"/>
</dbReference>
<organism evidence="1 2">
    <name type="scientific">Garicola koreensis</name>
    <dbReference type="NCBI Taxonomy" id="1262554"/>
    <lineage>
        <taxon>Bacteria</taxon>
        <taxon>Bacillati</taxon>
        <taxon>Actinomycetota</taxon>
        <taxon>Actinomycetes</taxon>
        <taxon>Micrococcales</taxon>
        <taxon>Micrococcaceae</taxon>
        <taxon>Garicola</taxon>
    </lineage>
</organism>
<evidence type="ECO:0000313" key="1">
    <source>
        <dbReference type="EMBL" id="MBB3667631.1"/>
    </source>
</evidence>
<protein>
    <recommendedName>
        <fullName evidence="3">Addiction module protein</fullName>
    </recommendedName>
</protein>
<dbReference type="Pfam" id="PF09720">
    <property type="entry name" value="Unstab_antitox"/>
    <property type="match status" value="1"/>
</dbReference>
<accession>A0A7W5TQ42</accession>
<comment type="caution">
    <text evidence="1">The sequence shown here is derived from an EMBL/GenBank/DDBJ whole genome shotgun (WGS) entry which is preliminary data.</text>
</comment>
<dbReference type="AlphaFoldDB" id="A0A7W5TQ42"/>
<dbReference type="EMBL" id="JACIBT010000002">
    <property type="protein sequence ID" value="MBB3667631.1"/>
    <property type="molecule type" value="Genomic_DNA"/>
</dbReference>
<keyword evidence="2" id="KW-1185">Reference proteome</keyword>
<proteinExistence type="predicted"/>